<sequence>MRRGLAIAGGAMLAAALLSAPALAQFGADGPKPGAARPAVPAAPRPVAPRAVPPPPAAPQPTAQPPGAAAEDPLVAATGDRMLPPQLRGLRDTQPPEPELVARRAGLRLRTSRPTDLRNTGTPPSAAEFGALLAPPR</sequence>
<accession>A0A9X0UHA0</accession>
<evidence type="ECO:0000256" key="2">
    <source>
        <dbReference type="SAM" id="SignalP"/>
    </source>
</evidence>
<feature type="compositionally biased region" description="Low complexity" evidence="1">
    <location>
        <begin position="25"/>
        <end position="40"/>
    </location>
</feature>
<organism evidence="3 4">
    <name type="scientific">Siccirubricoccus deserti</name>
    <dbReference type="NCBI Taxonomy" id="2013562"/>
    <lineage>
        <taxon>Bacteria</taxon>
        <taxon>Pseudomonadati</taxon>
        <taxon>Pseudomonadota</taxon>
        <taxon>Alphaproteobacteria</taxon>
        <taxon>Acetobacterales</taxon>
        <taxon>Roseomonadaceae</taxon>
        <taxon>Siccirubricoccus</taxon>
    </lineage>
</organism>
<feature type="chain" id="PRO_5040917016" evidence="2">
    <location>
        <begin position="25"/>
        <end position="137"/>
    </location>
</feature>
<keyword evidence="2" id="KW-0732">Signal</keyword>
<feature type="signal peptide" evidence="2">
    <location>
        <begin position="1"/>
        <end position="24"/>
    </location>
</feature>
<feature type="compositionally biased region" description="Polar residues" evidence="1">
    <location>
        <begin position="112"/>
        <end position="123"/>
    </location>
</feature>
<evidence type="ECO:0000256" key="1">
    <source>
        <dbReference type="SAM" id="MobiDB-lite"/>
    </source>
</evidence>
<dbReference type="Proteomes" id="UP000600101">
    <property type="component" value="Unassembled WGS sequence"/>
</dbReference>
<gene>
    <name evidence="3" type="ORF">H7965_11915</name>
</gene>
<keyword evidence="4" id="KW-1185">Reference proteome</keyword>
<dbReference type="AlphaFoldDB" id="A0A9X0UHA0"/>
<comment type="caution">
    <text evidence="3">The sequence shown here is derived from an EMBL/GenBank/DDBJ whole genome shotgun (WGS) entry which is preliminary data.</text>
</comment>
<evidence type="ECO:0000313" key="4">
    <source>
        <dbReference type="Proteomes" id="UP000600101"/>
    </source>
</evidence>
<protein>
    <submittedName>
        <fullName evidence="3">Uncharacterized protein</fullName>
    </submittedName>
</protein>
<proteinExistence type="predicted"/>
<reference evidence="3" key="1">
    <citation type="submission" date="2020-08" db="EMBL/GenBank/DDBJ databases">
        <authorList>
            <person name="Hu Y."/>
            <person name="Nguyen S.V."/>
            <person name="Li F."/>
            <person name="Fanning S."/>
        </authorList>
    </citation>
    <scope>NUCLEOTIDE SEQUENCE</scope>
    <source>
        <strain evidence="3">SYSU D8009</strain>
    </source>
</reference>
<feature type="region of interest" description="Disordered" evidence="1">
    <location>
        <begin position="25"/>
        <end position="137"/>
    </location>
</feature>
<name>A0A9X0UHA0_9PROT</name>
<dbReference type="RefSeq" id="WP_186770798.1">
    <property type="nucleotide sequence ID" value="NZ_JACOMF010000011.1"/>
</dbReference>
<dbReference type="EMBL" id="JACOMF010000011">
    <property type="protein sequence ID" value="MBC4016030.1"/>
    <property type="molecule type" value="Genomic_DNA"/>
</dbReference>
<evidence type="ECO:0000313" key="3">
    <source>
        <dbReference type="EMBL" id="MBC4016030.1"/>
    </source>
</evidence>
<feature type="compositionally biased region" description="Pro residues" evidence="1">
    <location>
        <begin position="41"/>
        <end position="64"/>
    </location>
</feature>